<organism evidence="5 6">
    <name type="scientific">Liparis tanakae</name>
    <name type="common">Tanaka's snailfish</name>
    <dbReference type="NCBI Taxonomy" id="230148"/>
    <lineage>
        <taxon>Eukaryota</taxon>
        <taxon>Metazoa</taxon>
        <taxon>Chordata</taxon>
        <taxon>Craniata</taxon>
        <taxon>Vertebrata</taxon>
        <taxon>Euteleostomi</taxon>
        <taxon>Actinopterygii</taxon>
        <taxon>Neopterygii</taxon>
        <taxon>Teleostei</taxon>
        <taxon>Neoteleostei</taxon>
        <taxon>Acanthomorphata</taxon>
        <taxon>Eupercaria</taxon>
        <taxon>Perciformes</taxon>
        <taxon>Cottioidei</taxon>
        <taxon>Cottales</taxon>
        <taxon>Liparidae</taxon>
        <taxon>Liparis</taxon>
    </lineage>
</organism>
<dbReference type="PANTHER" id="PTHR15704:SF7">
    <property type="entry name" value="SUPERKILLER COMPLEX PROTEIN 3"/>
    <property type="match status" value="1"/>
</dbReference>
<dbReference type="EMBL" id="SRLO01001011">
    <property type="protein sequence ID" value="TNN42826.1"/>
    <property type="molecule type" value="Genomic_DNA"/>
</dbReference>
<evidence type="ECO:0000313" key="5">
    <source>
        <dbReference type="EMBL" id="TNN42826.1"/>
    </source>
</evidence>
<accession>A0A4Z2FNK9</accession>
<evidence type="ECO:0000256" key="4">
    <source>
        <dbReference type="SAM" id="SignalP"/>
    </source>
</evidence>
<dbReference type="AlphaFoldDB" id="A0A4Z2FNK9"/>
<proteinExistence type="predicted"/>
<feature type="region of interest" description="Disordered" evidence="3">
    <location>
        <begin position="449"/>
        <end position="469"/>
    </location>
</feature>
<dbReference type="PANTHER" id="PTHR15704">
    <property type="entry name" value="SUPERKILLER 3 PROTEIN-RELATED"/>
    <property type="match status" value="1"/>
</dbReference>
<keyword evidence="6" id="KW-1185">Reference proteome</keyword>
<name>A0A4Z2FNK9_9TELE</name>
<keyword evidence="4" id="KW-0732">Signal</keyword>
<keyword evidence="1" id="KW-0677">Repeat</keyword>
<reference evidence="5 6" key="1">
    <citation type="submission" date="2019-03" db="EMBL/GenBank/DDBJ databases">
        <title>First draft genome of Liparis tanakae, snailfish: a comprehensive survey of snailfish specific genes.</title>
        <authorList>
            <person name="Kim W."/>
            <person name="Song I."/>
            <person name="Jeong J.-H."/>
            <person name="Kim D."/>
            <person name="Kim S."/>
            <person name="Ryu S."/>
            <person name="Song J.Y."/>
            <person name="Lee S.K."/>
        </authorList>
    </citation>
    <scope>NUCLEOTIDE SEQUENCE [LARGE SCALE GENOMIC DNA]</scope>
    <source>
        <tissue evidence="5">Muscle</tissue>
    </source>
</reference>
<sequence length="518" mass="54925">MLKEPISESLLCLCALGLVHGDATLAAAALTELLKQGSASVNVTEQRCLLTCALLALQGNHSAGGAMAGHVACLSSMTHGKRALLYSGVNQLASGRHSGEDRHRNALKTMQRAVLLCPDDPATWAGLMAACHTENTSCYLSGSAPSRRGLEQTLMSVVSEKVHRVEETERPLAQALEGWVLKQAVSGLVSGGQLEQAEALCSQVRLKHASPRRLEVAVRSTPRRTEVRLAAFVQVLNVSPEHPAVMLSLRQVQCQRLLLAGPGTALPDSVLEQLHNTVMLNPTNLGAWHAVMAYRQSLQLASQLGLHSSQVASLLRLALLALGNCMAGVPGHEWAEMILEATTEVLKLGRCPMALLFQALLHYVTKMTARSPGDGGAGVQLVPPQTPACEKRPGSNKPPPCFRPVLRPQTRQTCLDMSVQMFWPQPQHGCVTCGEPRCVLLLHSEHASASPPRRDAAPPSPPGSVAASATSRCSSLSMASGAFAMPTTFTFLGSNTQSSSRPLGTAAMPHLGGTQAVS</sequence>
<feature type="region of interest" description="Disordered" evidence="3">
    <location>
        <begin position="495"/>
        <end position="518"/>
    </location>
</feature>
<keyword evidence="2" id="KW-0802">TPR repeat</keyword>
<evidence type="ECO:0000256" key="2">
    <source>
        <dbReference type="ARBA" id="ARBA00022803"/>
    </source>
</evidence>
<dbReference type="GO" id="GO:0006401">
    <property type="term" value="P:RNA catabolic process"/>
    <property type="evidence" value="ECO:0007669"/>
    <property type="project" value="InterPro"/>
</dbReference>
<evidence type="ECO:0000256" key="3">
    <source>
        <dbReference type="SAM" id="MobiDB-lite"/>
    </source>
</evidence>
<dbReference type="OrthoDB" id="421075at2759"/>
<feature type="region of interest" description="Disordered" evidence="3">
    <location>
        <begin position="373"/>
        <end position="403"/>
    </location>
</feature>
<protein>
    <submittedName>
        <fullName evidence="5">Tetratricopeptide repeat protein 37</fullName>
    </submittedName>
</protein>
<feature type="chain" id="PRO_5021374840" evidence="4">
    <location>
        <begin position="22"/>
        <end position="518"/>
    </location>
</feature>
<comment type="caution">
    <text evidence="5">The sequence shown here is derived from an EMBL/GenBank/DDBJ whole genome shotgun (WGS) entry which is preliminary data.</text>
</comment>
<evidence type="ECO:0000313" key="6">
    <source>
        <dbReference type="Proteomes" id="UP000314294"/>
    </source>
</evidence>
<dbReference type="Proteomes" id="UP000314294">
    <property type="component" value="Unassembled WGS sequence"/>
</dbReference>
<evidence type="ECO:0000256" key="1">
    <source>
        <dbReference type="ARBA" id="ARBA00022737"/>
    </source>
</evidence>
<dbReference type="GO" id="GO:0055087">
    <property type="term" value="C:Ski complex"/>
    <property type="evidence" value="ECO:0007669"/>
    <property type="project" value="InterPro"/>
</dbReference>
<gene>
    <name evidence="5" type="primary">TTC37</name>
    <name evidence="5" type="ORF">EYF80_046995</name>
</gene>
<dbReference type="InterPro" id="IPR039226">
    <property type="entry name" value="Ski3/TTC37"/>
</dbReference>
<feature type="signal peptide" evidence="4">
    <location>
        <begin position="1"/>
        <end position="21"/>
    </location>
</feature>